<dbReference type="PATRIC" id="fig|1566026.4.peg.3606"/>
<feature type="chain" id="PRO_5005580154" description="Cytochrome c domain-containing protein" evidence="5">
    <location>
        <begin position="20"/>
        <end position="137"/>
    </location>
</feature>
<dbReference type="AlphaFoldDB" id="A0A0L8AL17"/>
<evidence type="ECO:0000256" key="4">
    <source>
        <dbReference type="PROSITE-ProRule" id="PRU00433"/>
    </source>
</evidence>
<dbReference type="PANTHER" id="PTHR35008:SF8">
    <property type="entry name" value="ALCOHOL DEHYDROGENASE CYTOCHROME C SUBUNIT"/>
    <property type="match status" value="1"/>
</dbReference>
<name>A0A0L8AL17_9BACT</name>
<evidence type="ECO:0000256" key="5">
    <source>
        <dbReference type="SAM" id="SignalP"/>
    </source>
</evidence>
<dbReference type="GO" id="GO:0009055">
    <property type="term" value="F:electron transfer activity"/>
    <property type="evidence" value="ECO:0007669"/>
    <property type="project" value="InterPro"/>
</dbReference>
<evidence type="ECO:0000256" key="3">
    <source>
        <dbReference type="ARBA" id="ARBA00023004"/>
    </source>
</evidence>
<keyword evidence="5" id="KW-0732">Signal</keyword>
<dbReference type="RefSeq" id="WP_053223362.1">
    <property type="nucleotide sequence ID" value="NZ_JSVA01000009.1"/>
</dbReference>
<dbReference type="Gene3D" id="1.10.760.10">
    <property type="entry name" value="Cytochrome c-like domain"/>
    <property type="match status" value="1"/>
</dbReference>
<evidence type="ECO:0000313" key="8">
    <source>
        <dbReference type="Proteomes" id="UP000036908"/>
    </source>
</evidence>
<keyword evidence="8" id="KW-1185">Reference proteome</keyword>
<keyword evidence="2 4" id="KW-0479">Metal-binding</keyword>
<dbReference type="InterPro" id="IPR036909">
    <property type="entry name" value="Cyt_c-like_dom_sf"/>
</dbReference>
<dbReference type="PROSITE" id="PS51007">
    <property type="entry name" value="CYTC"/>
    <property type="match status" value="1"/>
</dbReference>
<feature type="signal peptide" evidence="5">
    <location>
        <begin position="1"/>
        <end position="19"/>
    </location>
</feature>
<keyword evidence="3 4" id="KW-0408">Iron</keyword>
<dbReference type="PANTHER" id="PTHR35008">
    <property type="entry name" value="BLL4482 PROTEIN-RELATED"/>
    <property type="match status" value="1"/>
</dbReference>
<sequence>MKKTYILFAVLAIATISFSFTTVQDAELKKSMADGKSVYEGLCMACHMNEGQGIANVFPPLAKSDYLMKDLDRSINVLIKGQQGEITVNGKKYKGVMPATGLDDKDIADVLNYVRNSWGNKGDKVTAEHVAKVRAKK</sequence>
<dbReference type="Pfam" id="PF00034">
    <property type="entry name" value="Cytochrom_C"/>
    <property type="match status" value="1"/>
</dbReference>
<gene>
    <name evidence="7" type="ORF">OB69_08865</name>
</gene>
<reference evidence="8" key="1">
    <citation type="submission" date="2014-11" db="EMBL/GenBank/DDBJ databases">
        <title>Genome sequencing of Roseivirga sp. D-25.</title>
        <authorList>
            <person name="Selvaratnam C."/>
            <person name="Thevarajoo S."/>
            <person name="Goh K.M."/>
            <person name="Eee R."/>
            <person name="Chan K.-G."/>
            <person name="Chong C.S."/>
        </authorList>
    </citation>
    <scope>NUCLEOTIDE SEQUENCE [LARGE SCALE GENOMIC DNA]</scope>
    <source>
        <strain evidence="8">D-25</strain>
    </source>
</reference>
<evidence type="ECO:0000313" key="7">
    <source>
        <dbReference type="EMBL" id="KOF02941.1"/>
    </source>
</evidence>
<organism evidence="7 8">
    <name type="scientific">Roseivirga seohaensis subsp. aquiponti</name>
    <dbReference type="NCBI Taxonomy" id="1566026"/>
    <lineage>
        <taxon>Bacteria</taxon>
        <taxon>Pseudomonadati</taxon>
        <taxon>Bacteroidota</taxon>
        <taxon>Cytophagia</taxon>
        <taxon>Cytophagales</taxon>
        <taxon>Roseivirgaceae</taxon>
        <taxon>Roseivirga</taxon>
    </lineage>
</organism>
<proteinExistence type="predicted"/>
<evidence type="ECO:0000256" key="2">
    <source>
        <dbReference type="ARBA" id="ARBA00022723"/>
    </source>
</evidence>
<dbReference type="InterPro" id="IPR051459">
    <property type="entry name" value="Cytochrome_c-type_DH"/>
</dbReference>
<evidence type="ECO:0000256" key="1">
    <source>
        <dbReference type="ARBA" id="ARBA00022617"/>
    </source>
</evidence>
<dbReference type="OrthoDB" id="9811395at2"/>
<dbReference type="SUPFAM" id="SSF46626">
    <property type="entry name" value="Cytochrome c"/>
    <property type="match status" value="1"/>
</dbReference>
<evidence type="ECO:0000259" key="6">
    <source>
        <dbReference type="PROSITE" id="PS51007"/>
    </source>
</evidence>
<dbReference type="InterPro" id="IPR009056">
    <property type="entry name" value="Cyt_c-like_dom"/>
</dbReference>
<dbReference type="EMBL" id="JSVA01000009">
    <property type="protein sequence ID" value="KOF02941.1"/>
    <property type="molecule type" value="Genomic_DNA"/>
</dbReference>
<feature type="domain" description="Cytochrome c" evidence="6">
    <location>
        <begin position="30"/>
        <end position="118"/>
    </location>
</feature>
<accession>A0A0L8AL17</accession>
<dbReference type="GO" id="GO:0020037">
    <property type="term" value="F:heme binding"/>
    <property type="evidence" value="ECO:0007669"/>
    <property type="project" value="InterPro"/>
</dbReference>
<comment type="caution">
    <text evidence="7">The sequence shown here is derived from an EMBL/GenBank/DDBJ whole genome shotgun (WGS) entry which is preliminary data.</text>
</comment>
<dbReference type="Proteomes" id="UP000036908">
    <property type="component" value="Unassembled WGS sequence"/>
</dbReference>
<dbReference type="GO" id="GO:0046872">
    <property type="term" value="F:metal ion binding"/>
    <property type="evidence" value="ECO:0007669"/>
    <property type="project" value="UniProtKB-KW"/>
</dbReference>
<protein>
    <recommendedName>
        <fullName evidence="6">Cytochrome c domain-containing protein</fullName>
    </recommendedName>
</protein>
<keyword evidence="1 4" id="KW-0349">Heme</keyword>